<comment type="subcellular location">
    <subcellularLocation>
        <location evidence="2">Cell membrane</location>
    </subcellularLocation>
</comment>
<dbReference type="InterPro" id="IPR004358">
    <property type="entry name" value="Sig_transdc_His_kin-like_C"/>
</dbReference>
<dbReference type="SMART" id="SM01079">
    <property type="entry name" value="CHASE"/>
    <property type="match status" value="1"/>
</dbReference>
<keyword evidence="10 12" id="KW-0472">Membrane</keyword>
<dbReference type="InterPro" id="IPR006189">
    <property type="entry name" value="CHASE_dom"/>
</dbReference>
<dbReference type="InterPro" id="IPR005467">
    <property type="entry name" value="His_kinase_dom"/>
</dbReference>
<evidence type="ECO:0000313" key="15">
    <source>
        <dbReference type="EMBL" id="MCO8271746.1"/>
    </source>
</evidence>
<protein>
    <recommendedName>
        <fullName evidence="11">Sensor-like histidine kinase SenX3</fullName>
        <ecNumber evidence="3">2.7.13.3</ecNumber>
    </recommendedName>
</protein>
<dbReference type="Gene3D" id="1.10.287.130">
    <property type="match status" value="1"/>
</dbReference>
<gene>
    <name evidence="15" type="ORF">M1L60_14205</name>
</gene>
<dbReference type="GO" id="GO:0005524">
    <property type="term" value="F:ATP binding"/>
    <property type="evidence" value="ECO:0007669"/>
    <property type="project" value="UniProtKB-KW"/>
</dbReference>
<comment type="caution">
    <text evidence="15">The sequence shown here is derived from an EMBL/GenBank/DDBJ whole genome shotgun (WGS) entry which is preliminary data.</text>
</comment>
<evidence type="ECO:0000313" key="16">
    <source>
        <dbReference type="Proteomes" id="UP001523369"/>
    </source>
</evidence>
<accession>A0ABT1DNU3</accession>
<evidence type="ECO:0000256" key="1">
    <source>
        <dbReference type="ARBA" id="ARBA00000085"/>
    </source>
</evidence>
<dbReference type="EMBL" id="JAMYJR010000013">
    <property type="protein sequence ID" value="MCO8271746.1"/>
    <property type="molecule type" value="Genomic_DNA"/>
</dbReference>
<feature type="domain" description="Histidine kinase" evidence="13">
    <location>
        <begin position="380"/>
        <end position="592"/>
    </location>
</feature>
<keyword evidence="5" id="KW-0808">Transferase</keyword>
<dbReference type="SMART" id="SM00388">
    <property type="entry name" value="HisKA"/>
    <property type="match status" value="1"/>
</dbReference>
<feature type="transmembrane region" description="Helical" evidence="12">
    <location>
        <begin position="316"/>
        <end position="336"/>
    </location>
</feature>
<dbReference type="SUPFAM" id="SSF47384">
    <property type="entry name" value="Homodimeric domain of signal transducing histidine kinase"/>
    <property type="match status" value="1"/>
</dbReference>
<evidence type="ECO:0000256" key="4">
    <source>
        <dbReference type="ARBA" id="ARBA00022553"/>
    </source>
</evidence>
<evidence type="ECO:0000256" key="9">
    <source>
        <dbReference type="ARBA" id="ARBA00023012"/>
    </source>
</evidence>
<evidence type="ECO:0000259" key="13">
    <source>
        <dbReference type="PROSITE" id="PS50109"/>
    </source>
</evidence>
<evidence type="ECO:0000256" key="12">
    <source>
        <dbReference type="SAM" id="Phobius"/>
    </source>
</evidence>
<reference evidence="15 16" key="1">
    <citation type="submission" date="2022-06" db="EMBL/GenBank/DDBJ databases">
        <title>New Species of the Genus Actinoplanes, ActinopZanes ferrugineus.</title>
        <authorList>
            <person name="Ding P."/>
        </authorList>
    </citation>
    <scope>NUCLEOTIDE SEQUENCE [LARGE SCALE GENOMIC DNA]</scope>
    <source>
        <strain evidence="15 16">TRM88003</strain>
    </source>
</reference>
<dbReference type="SUPFAM" id="SSF55874">
    <property type="entry name" value="ATPase domain of HSP90 chaperone/DNA topoisomerase II/histidine kinase"/>
    <property type="match status" value="1"/>
</dbReference>
<dbReference type="InterPro" id="IPR042240">
    <property type="entry name" value="CHASE_sf"/>
</dbReference>
<dbReference type="PRINTS" id="PR00344">
    <property type="entry name" value="BCTRLSENSOR"/>
</dbReference>
<feature type="transmembrane region" description="Helical" evidence="12">
    <location>
        <begin position="20"/>
        <end position="40"/>
    </location>
</feature>
<dbReference type="InterPro" id="IPR036890">
    <property type="entry name" value="HATPase_C_sf"/>
</dbReference>
<dbReference type="PANTHER" id="PTHR42878">
    <property type="entry name" value="TWO-COMPONENT HISTIDINE KINASE"/>
    <property type="match status" value="1"/>
</dbReference>
<dbReference type="Pfam" id="PF02518">
    <property type="entry name" value="HATPase_c"/>
    <property type="match status" value="1"/>
</dbReference>
<evidence type="ECO:0000256" key="7">
    <source>
        <dbReference type="ARBA" id="ARBA00022777"/>
    </source>
</evidence>
<dbReference type="Pfam" id="PF00512">
    <property type="entry name" value="HisKA"/>
    <property type="match status" value="1"/>
</dbReference>
<dbReference type="Gene3D" id="3.30.565.10">
    <property type="entry name" value="Histidine kinase-like ATPase, C-terminal domain"/>
    <property type="match status" value="1"/>
</dbReference>
<proteinExistence type="predicted"/>
<dbReference type="InterPro" id="IPR036097">
    <property type="entry name" value="HisK_dim/P_sf"/>
</dbReference>
<dbReference type="SMART" id="SM00387">
    <property type="entry name" value="HATPase_c"/>
    <property type="match status" value="1"/>
</dbReference>
<evidence type="ECO:0000256" key="3">
    <source>
        <dbReference type="ARBA" id="ARBA00012438"/>
    </source>
</evidence>
<feature type="domain" description="CHASE" evidence="14">
    <location>
        <begin position="163"/>
        <end position="245"/>
    </location>
</feature>
<dbReference type="CDD" id="cd00082">
    <property type="entry name" value="HisKA"/>
    <property type="match status" value="1"/>
</dbReference>
<name>A0ABT1DNU3_9ACTN</name>
<organism evidence="15 16">
    <name type="scientific">Paractinoplanes aksuensis</name>
    <dbReference type="NCBI Taxonomy" id="2939490"/>
    <lineage>
        <taxon>Bacteria</taxon>
        <taxon>Bacillati</taxon>
        <taxon>Actinomycetota</taxon>
        <taxon>Actinomycetes</taxon>
        <taxon>Micromonosporales</taxon>
        <taxon>Micromonosporaceae</taxon>
        <taxon>Paractinoplanes</taxon>
    </lineage>
</organism>
<keyword evidence="9" id="KW-0902">Two-component regulatory system</keyword>
<keyword evidence="15" id="KW-0547">Nucleotide-binding</keyword>
<keyword evidence="6 12" id="KW-0812">Transmembrane</keyword>
<keyword evidence="8 12" id="KW-1133">Transmembrane helix</keyword>
<sequence>MIRSAAAHSPWWTGVNRSVVVLVLVAAVGLVGTGLAALALSRIEQDRLDRALTQRTSIIAQAIAAEVNRYVTSLTDLAAAVGAQSQLETAEFTAITAAVDRQRLPGATGLAFVVPARDSDVTALQDRWHKLGSPDLKLRPTGSGMHRFAVLDKSLDNTGNSAGLDLSRSVEAVEAMDIAEQDRRVTVSRTYRLLKDAGLPPERRQLSFVFVAPVYSTSPTAPDLGRFRGWLVLGTRGGDFLQEAVAGAAGDLVAVTLLDGAAGDPIPMASARPNTRLDTSVGALDTTVPVAQRSWNLRVEATERLLAGTDRGLDRIAWLIGLVLTALLVALTGSIVGSRNRALRRVEEATTALRDDIAQREVVEHRLRQRETELVGFAGVVAHDLRSPLARIMGYADFLHEEAFDRLDSTQRDFLARLRKGADNMRVLIDDLLDYATAENRPMSTVPVDLHRLAEEVARDRAADRPAAVEVGELPTVYGDPTLLRQVLDNLIGNAIKYTPADREPRVRVGSFPIPGGRWRCEVSDNGIGIPDRDRAAVFDAFTRVGGSENYPGTGLGLAIVHRIVERHHGDVGVDANPTGGSIFWFTVPEHSRVPTPH</sequence>
<dbReference type="Gene3D" id="3.30.450.350">
    <property type="entry name" value="CHASE domain"/>
    <property type="match status" value="1"/>
</dbReference>
<dbReference type="PROSITE" id="PS50109">
    <property type="entry name" value="HIS_KIN"/>
    <property type="match status" value="1"/>
</dbReference>
<evidence type="ECO:0000256" key="6">
    <source>
        <dbReference type="ARBA" id="ARBA00022692"/>
    </source>
</evidence>
<keyword evidence="4" id="KW-0597">Phosphoprotein</keyword>
<evidence type="ECO:0000256" key="5">
    <source>
        <dbReference type="ARBA" id="ARBA00022679"/>
    </source>
</evidence>
<dbReference type="PANTHER" id="PTHR42878:SF15">
    <property type="entry name" value="BACTERIOPHYTOCHROME"/>
    <property type="match status" value="1"/>
</dbReference>
<keyword evidence="15" id="KW-0067">ATP-binding</keyword>
<keyword evidence="7" id="KW-0418">Kinase</keyword>
<dbReference type="Proteomes" id="UP001523369">
    <property type="component" value="Unassembled WGS sequence"/>
</dbReference>
<dbReference type="RefSeq" id="WP_253237866.1">
    <property type="nucleotide sequence ID" value="NZ_JAMYJR010000013.1"/>
</dbReference>
<dbReference type="EC" id="2.7.13.3" evidence="3"/>
<comment type="catalytic activity">
    <reaction evidence="1">
        <text>ATP + protein L-histidine = ADP + protein N-phospho-L-histidine.</text>
        <dbReference type="EC" id="2.7.13.3"/>
    </reaction>
</comment>
<evidence type="ECO:0000256" key="2">
    <source>
        <dbReference type="ARBA" id="ARBA00004236"/>
    </source>
</evidence>
<dbReference type="Pfam" id="PF03924">
    <property type="entry name" value="CHASE"/>
    <property type="match status" value="1"/>
</dbReference>
<evidence type="ECO:0000256" key="8">
    <source>
        <dbReference type="ARBA" id="ARBA00022989"/>
    </source>
</evidence>
<dbReference type="InterPro" id="IPR003661">
    <property type="entry name" value="HisK_dim/P_dom"/>
</dbReference>
<evidence type="ECO:0000259" key="14">
    <source>
        <dbReference type="PROSITE" id="PS50839"/>
    </source>
</evidence>
<dbReference type="PROSITE" id="PS50839">
    <property type="entry name" value="CHASE"/>
    <property type="match status" value="1"/>
</dbReference>
<evidence type="ECO:0000256" key="11">
    <source>
        <dbReference type="ARBA" id="ARBA00039401"/>
    </source>
</evidence>
<dbReference type="InterPro" id="IPR003594">
    <property type="entry name" value="HATPase_dom"/>
</dbReference>
<dbReference type="InterPro" id="IPR050351">
    <property type="entry name" value="BphY/WalK/GraS-like"/>
</dbReference>
<keyword evidence="16" id="KW-1185">Reference proteome</keyword>
<evidence type="ECO:0000256" key="10">
    <source>
        <dbReference type="ARBA" id="ARBA00023136"/>
    </source>
</evidence>